<dbReference type="GO" id="GO:0006260">
    <property type="term" value="P:DNA replication"/>
    <property type="evidence" value="ECO:0007669"/>
    <property type="project" value="InterPro"/>
</dbReference>
<dbReference type="PANTHER" id="PTHR10302:SF27">
    <property type="entry name" value="SINGLE-STRANDED DNA-BINDING PROTEIN"/>
    <property type="match status" value="1"/>
</dbReference>
<evidence type="ECO:0000313" key="5">
    <source>
        <dbReference type="EMBL" id="AEK36189.1"/>
    </source>
</evidence>
<evidence type="ECO:0000313" key="6">
    <source>
        <dbReference type="Proteomes" id="UP000006659"/>
    </source>
</evidence>
<evidence type="ECO:0000256" key="4">
    <source>
        <dbReference type="SAM" id="MobiDB-lite"/>
    </source>
</evidence>
<sequence>MAQGTTPIHITGRLVADIDLRKTQSGIPVAGFRVCTQPRVFDKTTNQWGDGDPSFWPCNLWRAKAEAAAQQLHKGQLVMIEGTVAQRSWEDNEGNKRSQMEITVENIGPAILPPKQGGGGQQAGPSGTNAQGGYGQPAQDAWNQAPQSGFDGAQEPPF</sequence>
<protein>
    <recommendedName>
        <fullName evidence="2 3">Single-stranded DNA-binding protein</fullName>
        <shortName evidence="2">SSB</shortName>
    </recommendedName>
</protein>
<dbReference type="KEGG" id="cva:CVAR_0835"/>
<dbReference type="GO" id="GO:0003697">
    <property type="term" value="F:single-stranded DNA binding"/>
    <property type="evidence" value="ECO:0007669"/>
    <property type="project" value="UniProtKB-UniRule"/>
</dbReference>
<dbReference type="AlphaFoldDB" id="G0HB64"/>
<dbReference type="InterPro" id="IPR000424">
    <property type="entry name" value="Primosome_PriB/ssb"/>
</dbReference>
<dbReference type="Gene3D" id="2.40.50.140">
    <property type="entry name" value="Nucleic acid-binding proteins"/>
    <property type="match status" value="1"/>
</dbReference>
<gene>
    <name evidence="5" type="ordered locus">CVAR_0835</name>
</gene>
<dbReference type="Proteomes" id="UP000006659">
    <property type="component" value="Chromosome"/>
</dbReference>
<dbReference type="Pfam" id="PF00436">
    <property type="entry name" value="SSB"/>
    <property type="match status" value="1"/>
</dbReference>
<dbReference type="PANTHER" id="PTHR10302">
    <property type="entry name" value="SINGLE-STRANDED DNA-BINDING PROTEIN"/>
    <property type="match status" value="1"/>
</dbReference>
<dbReference type="RefSeq" id="WP_014009377.1">
    <property type="nucleotide sequence ID" value="NC_015859.1"/>
</dbReference>
<dbReference type="GO" id="GO:0009295">
    <property type="term" value="C:nucleoid"/>
    <property type="evidence" value="ECO:0007669"/>
    <property type="project" value="TreeGrafter"/>
</dbReference>
<dbReference type="PROSITE" id="PS50935">
    <property type="entry name" value="SSB"/>
    <property type="match status" value="1"/>
</dbReference>
<dbReference type="InterPro" id="IPR012340">
    <property type="entry name" value="NA-bd_OB-fold"/>
</dbReference>
<organism evidence="5 6">
    <name type="scientific">Corynebacterium variabile (strain DSM 44702 / CIP 107183 / JCM 12073 / NCIMB 30131)</name>
    <name type="common">Corynebacterium mooreparkense</name>
    <dbReference type="NCBI Taxonomy" id="858619"/>
    <lineage>
        <taxon>Bacteria</taxon>
        <taxon>Bacillati</taxon>
        <taxon>Actinomycetota</taxon>
        <taxon>Actinomycetes</taxon>
        <taxon>Mycobacteriales</taxon>
        <taxon>Corynebacteriaceae</taxon>
        <taxon>Corynebacterium</taxon>
    </lineage>
</organism>
<dbReference type="PIRSF" id="PIRSF002070">
    <property type="entry name" value="SSB"/>
    <property type="match status" value="1"/>
</dbReference>
<dbReference type="eggNOG" id="COG0629">
    <property type="taxonomic scope" value="Bacteria"/>
</dbReference>
<reference evidence="5 6" key="1">
    <citation type="journal article" date="2011" name="BMC Genomics">
        <title>Complete genome sequence of Corynebacterium variabile DSM 44702 isolated from the surface of smear-ripened cheeses and insights into cheese ripening and flavor generation.</title>
        <authorList>
            <person name="Schroeder J."/>
            <person name="Maus I."/>
            <person name="Trost E."/>
            <person name="Tauch A."/>
        </authorList>
    </citation>
    <scope>NUCLEOTIDE SEQUENCE [LARGE SCALE GENOMIC DNA]</scope>
    <source>
        <strain evidence="6">DSM 44702 / JCM 12073 / NCIMB 30131</strain>
    </source>
</reference>
<dbReference type="SUPFAM" id="SSF50249">
    <property type="entry name" value="Nucleic acid-binding proteins"/>
    <property type="match status" value="1"/>
</dbReference>
<dbReference type="NCBIfam" id="TIGR00621">
    <property type="entry name" value="ssb"/>
    <property type="match status" value="1"/>
</dbReference>
<dbReference type="STRING" id="858619.CVAR_0835"/>
<evidence type="ECO:0000256" key="2">
    <source>
        <dbReference type="HAMAP-Rule" id="MF_00984"/>
    </source>
</evidence>
<feature type="region of interest" description="Disordered" evidence="4">
    <location>
        <begin position="109"/>
        <end position="158"/>
    </location>
</feature>
<evidence type="ECO:0000256" key="3">
    <source>
        <dbReference type="PIRNR" id="PIRNR002070"/>
    </source>
</evidence>
<comment type="subunit">
    <text evidence="2">Homotetramer.</text>
</comment>
<keyword evidence="1 2" id="KW-0238">DNA-binding</keyword>
<evidence type="ECO:0000256" key="1">
    <source>
        <dbReference type="ARBA" id="ARBA00023125"/>
    </source>
</evidence>
<dbReference type="CDD" id="cd04496">
    <property type="entry name" value="SSB_OBF"/>
    <property type="match status" value="1"/>
</dbReference>
<proteinExistence type="inferred from homology"/>
<dbReference type="HAMAP" id="MF_00984">
    <property type="entry name" value="SSB"/>
    <property type="match status" value="1"/>
</dbReference>
<comment type="caution">
    <text evidence="2">Lacks conserved residue(s) required for the propagation of feature annotation.</text>
</comment>
<accession>G0HB64</accession>
<dbReference type="HOGENOM" id="CLU_078758_1_0_11"/>
<name>G0HB64_CORVD</name>
<dbReference type="InterPro" id="IPR011344">
    <property type="entry name" value="ssDNA-bd"/>
</dbReference>
<dbReference type="EMBL" id="CP002917">
    <property type="protein sequence ID" value="AEK36189.1"/>
    <property type="molecule type" value="Genomic_DNA"/>
</dbReference>